<dbReference type="PROSITE" id="PS50921">
    <property type="entry name" value="ANTAR"/>
    <property type="match status" value="1"/>
</dbReference>
<sequence>MADTATIGILQERAVRHGETLSEQLQTALNSRVTIEQAKGVLAVTGGLSMNDAFTALRAYARSHNLMLGNVARALAERKLDPALLLPRRDHTS</sequence>
<comment type="caution">
    <text evidence="2">The sequence shown here is derived from an EMBL/GenBank/DDBJ whole genome shotgun (WGS) entry which is preliminary data.</text>
</comment>
<dbReference type="Gene3D" id="1.10.10.10">
    <property type="entry name" value="Winged helix-like DNA-binding domain superfamily/Winged helix DNA-binding domain"/>
    <property type="match status" value="1"/>
</dbReference>
<feature type="domain" description="ANTAR" evidence="1">
    <location>
        <begin position="15"/>
        <end position="76"/>
    </location>
</feature>
<dbReference type="SMART" id="SM01012">
    <property type="entry name" value="ANTAR"/>
    <property type="match status" value="1"/>
</dbReference>
<evidence type="ECO:0000313" key="3">
    <source>
        <dbReference type="Proteomes" id="UP000286716"/>
    </source>
</evidence>
<dbReference type="EMBL" id="QHHU01000023">
    <property type="protein sequence ID" value="RSM43775.1"/>
    <property type="molecule type" value="Genomic_DNA"/>
</dbReference>
<evidence type="ECO:0000259" key="1">
    <source>
        <dbReference type="PROSITE" id="PS50921"/>
    </source>
</evidence>
<dbReference type="SUPFAM" id="SSF52172">
    <property type="entry name" value="CheY-like"/>
    <property type="match status" value="1"/>
</dbReference>
<dbReference type="InterPro" id="IPR005561">
    <property type="entry name" value="ANTAR"/>
</dbReference>
<accession>A0A428WL21</accession>
<dbReference type="OrthoDB" id="3683444at2"/>
<organism evidence="2 3">
    <name type="scientific">Amycolatopsis balhimycina DSM 5908</name>
    <dbReference type="NCBI Taxonomy" id="1081091"/>
    <lineage>
        <taxon>Bacteria</taxon>
        <taxon>Bacillati</taxon>
        <taxon>Actinomycetota</taxon>
        <taxon>Actinomycetes</taxon>
        <taxon>Pseudonocardiales</taxon>
        <taxon>Pseudonocardiaceae</taxon>
        <taxon>Amycolatopsis</taxon>
    </lineage>
</organism>
<dbReference type="AlphaFoldDB" id="A0A428WL21"/>
<dbReference type="Proteomes" id="UP000286716">
    <property type="component" value="Unassembled WGS sequence"/>
</dbReference>
<gene>
    <name evidence="2" type="ORF">DMA12_18010</name>
</gene>
<dbReference type="Pfam" id="PF03861">
    <property type="entry name" value="ANTAR"/>
    <property type="match status" value="1"/>
</dbReference>
<dbReference type="InterPro" id="IPR036388">
    <property type="entry name" value="WH-like_DNA-bd_sf"/>
</dbReference>
<proteinExistence type="predicted"/>
<dbReference type="GO" id="GO:0003723">
    <property type="term" value="F:RNA binding"/>
    <property type="evidence" value="ECO:0007669"/>
    <property type="project" value="InterPro"/>
</dbReference>
<protein>
    <submittedName>
        <fullName evidence="2">ANTAR domain-containing protein</fullName>
    </submittedName>
</protein>
<dbReference type="InterPro" id="IPR011006">
    <property type="entry name" value="CheY-like_superfamily"/>
</dbReference>
<keyword evidence="3" id="KW-1185">Reference proteome</keyword>
<name>A0A428WL21_AMYBA</name>
<evidence type="ECO:0000313" key="2">
    <source>
        <dbReference type="EMBL" id="RSM43775.1"/>
    </source>
</evidence>
<reference evidence="2 3" key="1">
    <citation type="submission" date="2018-05" db="EMBL/GenBank/DDBJ databases">
        <title>Evolution of GPA BGCs.</title>
        <authorList>
            <person name="Waglechner N."/>
            <person name="Wright G.D."/>
        </authorList>
    </citation>
    <scope>NUCLEOTIDE SEQUENCE [LARGE SCALE GENOMIC DNA]</scope>
    <source>
        <strain evidence="2 3">DSM 5908</strain>
    </source>
</reference>